<evidence type="ECO:0000313" key="3">
    <source>
        <dbReference type="Proteomes" id="UP000481350"/>
    </source>
</evidence>
<dbReference type="AlphaFoldDB" id="A0A6I1C093"/>
<comment type="caution">
    <text evidence="2">The sequence shown here is derived from an EMBL/GenBank/DDBJ whole genome shotgun (WGS) entry which is preliminary data.</text>
</comment>
<dbReference type="EMBL" id="WDZO01000001">
    <property type="protein sequence ID" value="KAB6914599.1"/>
    <property type="molecule type" value="Genomic_DNA"/>
</dbReference>
<dbReference type="PANTHER" id="PTHR42811">
    <property type="entry name" value="SERINE ACETYLTRANSFERASE"/>
    <property type="match status" value="1"/>
</dbReference>
<gene>
    <name evidence="1" type="ORF">GBJ98_00450</name>
    <name evidence="2" type="ORF">GBK06_00540</name>
</gene>
<reference evidence="3 4" key="1">
    <citation type="journal article" date="2019" name="Nat. Med.">
        <title>A library of human gut bacterial isolates paired with longitudinal multiomics data enables mechanistic microbiome research.</title>
        <authorList>
            <person name="Poyet M."/>
            <person name="Groussin M."/>
            <person name="Gibbons S.M."/>
            <person name="Avila-Pacheco J."/>
            <person name="Jiang X."/>
            <person name="Kearney S.M."/>
            <person name="Perrotta A.R."/>
            <person name="Berdy B."/>
            <person name="Zhao S."/>
            <person name="Lieberman T.D."/>
            <person name="Swanson P.K."/>
            <person name="Smith M."/>
            <person name="Roesemann S."/>
            <person name="Alexander J.E."/>
            <person name="Rich S.A."/>
            <person name="Livny J."/>
            <person name="Vlamakis H."/>
            <person name="Clish C."/>
            <person name="Bullock K."/>
            <person name="Deik A."/>
            <person name="Scott J."/>
            <person name="Pierce K.A."/>
            <person name="Xavier R.J."/>
            <person name="Alm E.J."/>
        </authorList>
    </citation>
    <scope>NUCLEOTIDE SEQUENCE [LARGE SCALE GENOMIC DNA]</scope>
    <source>
        <strain evidence="1 3">BIOML-A283</strain>
        <strain evidence="2 4">BIOML-A284</strain>
    </source>
</reference>
<dbReference type="InterPro" id="IPR011004">
    <property type="entry name" value="Trimer_LpxA-like_sf"/>
</dbReference>
<accession>A0A6I1C093</accession>
<name>A0A6I1C093_BIFLN</name>
<evidence type="ECO:0000313" key="2">
    <source>
        <dbReference type="EMBL" id="KAB6920748.1"/>
    </source>
</evidence>
<dbReference type="Gene3D" id="2.160.10.10">
    <property type="entry name" value="Hexapeptide repeat proteins"/>
    <property type="match status" value="1"/>
</dbReference>
<dbReference type="SUPFAM" id="SSF51161">
    <property type="entry name" value="Trimeric LpxA-like enzymes"/>
    <property type="match status" value="1"/>
</dbReference>
<evidence type="ECO:0000313" key="4">
    <source>
        <dbReference type="Proteomes" id="UP000491334"/>
    </source>
</evidence>
<dbReference type="EMBL" id="WDZP01000001">
    <property type="protein sequence ID" value="KAB6920748.1"/>
    <property type="molecule type" value="Genomic_DNA"/>
</dbReference>
<organism evidence="2 4">
    <name type="scientific">Bifidobacterium longum</name>
    <dbReference type="NCBI Taxonomy" id="216816"/>
    <lineage>
        <taxon>Bacteria</taxon>
        <taxon>Bacillati</taxon>
        <taxon>Actinomycetota</taxon>
        <taxon>Actinomycetes</taxon>
        <taxon>Bifidobacteriales</taxon>
        <taxon>Bifidobacteriaceae</taxon>
        <taxon>Bifidobacterium</taxon>
    </lineage>
</organism>
<evidence type="ECO:0000313" key="1">
    <source>
        <dbReference type="EMBL" id="KAB6914599.1"/>
    </source>
</evidence>
<dbReference type="Proteomes" id="UP000481350">
    <property type="component" value="Unassembled WGS sequence"/>
</dbReference>
<keyword evidence="2" id="KW-0808">Transferase</keyword>
<dbReference type="RefSeq" id="WP_155164965.1">
    <property type="nucleotide sequence ID" value="NZ_JADPCU010000006.1"/>
</dbReference>
<sequence length="185" mass="20498">MNISELKPRMISKSLLPLTAKLSLRNGGVFDPIFKLKTLLRRCEYHRNNKSNIYHFLMFVILRYRFRRLQRKMCSEIGFNVFGKGLIIWHGQRIITNGEARVGDYCSISSGVVIGHGNGGAPHIGNNVEMTINSTIIGDVSIADNVRIGANALVVKDIIEPNTTWGGVPAKKISDHGTVENPVVA</sequence>
<dbReference type="GO" id="GO:0016740">
    <property type="term" value="F:transferase activity"/>
    <property type="evidence" value="ECO:0007669"/>
    <property type="project" value="UniProtKB-KW"/>
</dbReference>
<proteinExistence type="predicted"/>
<dbReference type="Proteomes" id="UP000491334">
    <property type="component" value="Unassembled WGS sequence"/>
</dbReference>
<protein>
    <submittedName>
        <fullName evidence="2">Serine acetyltransferase</fullName>
    </submittedName>
</protein>